<dbReference type="EMBL" id="CP043046">
    <property type="protein sequence ID" value="QEI06232.1"/>
    <property type="molecule type" value="Genomic_DNA"/>
</dbReference>
<evidence type="ECO:0000313" key="2">
    <source>
        <dbReference type="EMBL" id="QEI06232.1"/>
    </source>
</evidence>
<dbReference type="KEGG" id="pacr:FXN63_10565"/>
<sequence>MDDIFNVSMGLMTLLAAPLLLSFWLLLMSGLGSWVVEGARDMFRPHSLIEAQIVDQRKISARIHARKISRIGVRNIYLLRYEFDNRIYEIEYLVTEENNVNLDKQARSLTLYVPHDQPGNARAEANTSQLFYGLIAIAALIAASWMTAPFLLFWKL</sequence>
<keyword evidence="1" id="KW-0472">Membrane</keyword>
<organism evidence="2 3">
    <name type="scientific">Pigmentiphaga aceris</name>
    <dbReference type="NCBI Taxonomy" id="1940612"/>
    <lineage>
        <taxon>Bacteria</taxon>
        <taxon>Pseudomonadati</taxon>
        <taxon>Pseudomonadota</taxon>
        <taxon>Betaproteobacteria</taxon>
        <taxon>Burkholderiales</taxon>
        <taxon>Alcaligenaceae</taxon>
        <taxon>Pigmentiphaga</taxon>
    </lineage>
</organism>
<accession>A0A5C0AUX5</accession>
<protein>
    <recommendedName>
        <fullName evidence="4">DUF3592 domain-containing protein</fullName>
    </recommendedName>
</protein>
<keyword evidence="3" id="KW-1185">Reference proteome</keyword>
<name>A0A5C0AUX5_9BURK</name>
<reference evidence="2 3" key="1">
    <citation type="submission" date="2019-08" db="EMBL/GenBank/DDBJ databases">
        <title>Amphibian skin-associated Pigmentiphaga: genome sequence and occurrence across geography and hosts.</title>
        <authorList>
            <person name="Bletz M.C."/>
            <person name="Bunk B."/>
            <person name="Sproeer C."/>
            <person name="Biwer P."/>
            <person name="Reiter S."/>
            <person name="Rabemananjara F.C.E."/>
            <person name="Schulz S."/>
            <person name="Overmann J."/>
            <person name="Vences M."/>
        </authorList>
    </citation>
    <scope>NUCLEOTIDE SEQUENCE [LARGE SCALE GENOMIC DNA]</scope>
    <source>
        <strain evidence="2 3">Mada1488</strain>
    </source>
</reference>
<keyword evidence="1" id="KW-0812">Transmembrane</keyword>
<keyword evidence="1" id="KW-1133">Transmembrane helix</keyword>
<gene>
    <name evidence="2" type="ORF">FXN63_10565</name>
</gene>
<evidence type="ECO:0000256" key="1">
    <source>
        <dbReference type="SAM" id="Phobius"/>
    </source>
</evidence>
<proteinExistence type="predicted"/>
<dbReference type="RefSeq" id="WP_148814630.1">
    <property type="nucleotide sequence ID" value="NZ_CP043046.1"/>
</dbReference>
<evidence type="ECO:0000313" key="3">
    <source>
        <dbReference type="Proteomes" id="UP000325161"/>
    </source>
</evidence>
<evidence type="ECO:0008006" key="4">
    <source>
        <dbReference type="Google" id="ProtNLM"/>
    </source>
</evidence>
<dbReference type="AlphaFoldDB" id="A0A5C0AUX5"/>
<feature type="transmembrane region" description="Helical" evidence="1">
    <location>
        <begin position="130"/>
        <end position="154"/>
    </location>
</feature>
<dbReference type="Proteomes" id="UP000325161">
    <property type="component" value="Chromosome"/>
</dbReference>